<dbReference type="OrthoDB" id="972532at2759"/>
<dbReference type="PROSITE" id="PS50082">
    <property type="entry name" value="WD_REPEATS_2"/>
    <property type="match status" value="2"/>
</dbReference>
<dbReference type="PANTHER" id="PTHR22838">
    <property type="entry name" value="WD REPEAT PROTEIN 26-RELATED"/>
    <property type="match status" value="1"/>
</dbReference>
<protein>
    <submittedName>
        <fullName evidence="4">WD40 repeat-like protein</fullName>
    </submittedName>
</protein>
<reference evidence="4 5" key="1">
    <citation type="submission" date="2016-05" db="EMBL/GenBank/DDBJ databases">
        <title>Genome sequencing reveals origins of a unique bacterial endosymbiosis in the earliest lineages of terrestrial Fungi.</title>
        <authorList>
            <consortium name="DOE Joint Genome Institute"/>
            <person name="Uehling J."/>
            <person name="Gryganskyi A."/>
            <person name="Hameed K."/>
            <person name="Tschaplinski T."/>
            <person name="Misztal P."/>
            <person name="Wu S."/>
            <person name="Desiro A."/>
            <person name="Vande Pol N."/>
            <person name="Du Z.-Y."/>
            <person name="Zienkiewicz A."/>
            <person name="Zienkiewicz K."/>
            <person name="Morin E."/>
            <person name="Tisserant E."/>
            <person name="Splivallo R."/>
            <person name="Hainaut M."/>
            <person name="Henrissat B."/>
            <person name="Ohm R."/>
            <person name="Kuo A."/>
            <person name="Yan J."/>
            <person name="Lipzen A."/>
            <person name="Nolan M."/>
            <person name="Labutti K."/>
            <person name="Barry K."/>
            <person name="Goldstein A."/>
            <person name="Labbe J."/>
            <person name="Schadt C."/>
            <person name="Tuskan G."/>
            <person name="Grigoriev I."/>
            <person name="Martin F."/>
            <person name="Vilgalys R."/>
            <person name="Bonito G."/>
        </authorList>
    </citation>
    <scope>NUCLEOTIDE SEQUENCE [LARGE SCALE GENOMIC DNA]</scope>
    <source>
        <strain evidence="4 5">AG-77</strain>
    </source>
</reference>
<feature type="repeat" description="WD" evidence="3">
    <location>
        <begin position="23"/>
        <end position="55"/>
    </location>
</feature>
<dbReference type="Proteomes" id="UP000078512">
    <property type="component" value="Unassembled WGS sequence"/>
</dbReference>
<dbReference type="InterPro" id="IPR011047">
    <property type="entry name" value="Quinoprotein_ADH-like_sf"/>
</dbReference>
<dbReference type="InterPro" id="IPR015943">
    <property type="entry name" value="WD40/YVTN_repeat-like_dom_sf"/>
</dbReference>
<dbReference type="SUPFAM" id="SSF50998">
    <property type="entry name" value="Quinoprotein alcohol dehydrogenase-like"/>
    <property type="match status" value="1"/>
</dbReference>
<gene>
    <name evidence="4" type="ORF">K457DRAFT_142931</name>
</gene>
<proteinExistence type="predicted"/>
<evidence type="ECO:0000256" key="3">
    <source>
        <dbReference type="PROSITE-ProRule" id="PRU00221"/>
    </source>
</evidence>
<keyword evidence="2" id="KW-0677">Repeat</keyword>
<organism evidence="4 5">
    <name type="scientific">Linnemannia elongata AG-77</name>
    <dbReference type="NCBI Taxonomy" id="1314771"/>
    <lineage>
        <taxon>Eukaryota</taxon>
        <taxon>Fungi</taxon>
        <taxon>Fungi incertae sedis</taxon>
        <taxon>Mucoromycota</taxon>
        <taxon>Mortierellomycotina</taxon>
        <taxon>Mortierellomycetes</taxon>
        <taxon>Mortierellales</taxon>
        <taxon>Mortierellaceae</taxon>
        <taxon>Linnemannia</taxon>
    </lineage>
</organism>
<dbReference type="AlphaFoldDB" id="A0A197JFA6"/>
<evidence type="ECO:0000256" key="2">
    <source>
        <dbReference type="ARBA" id="ARBA00022737"/>
    </source>
</evidence>
<keyword evidence="5" id="KW-1185">Reference proteome</keyword>
<sequence length="375" mass="42542">MAFDTNRLAALKEFIPSEVRLRLSYHLDECWFVEFSPDGKWMASTGLDQSVIIWQDVLSLEPTVWKTVQYSRSITHAHWSPDSKHLLVNLGFDPVTPTYTPEMSVIDVATGETILTRKHHNGTRDIHALAVGWMDDSQHFVSAPSSGEIYIWNLKGEIIRKMEIDSEVVDKESNVIVEAMVMVRGQNTAIVADGQYKIRVINLETGECRFLDRMVTVPSAMTLSRDGQYLAIAMRGAEEVCRVAQVLVYNLKTLTFLRALEADTYLNANFVIRPSFCGPHNEILAAGSENGMVHFWDLETGEVIMTREEHSKHCGWTDMHAHLPGLMATCSDDNHIILWTTKDLSRALQDEDDKWMESSRKKSVGQLPFNLKKGW</sequence>
<dbReference type="Gene3D" id="2.130.10.10">
    <property type="entry name" value="YVTN repeat-like/Quinoprotein amine dehydrogenase"/>
    <property type="match status" value="1"/>
</dbReference>
<dbReference type="STRING" id="1314771.A0A197JFA6"/>
<dbReference type="PANTHER" id="PTHR22838:SF0">
    <property type="entry name" value="WD REPEAT-CONTAINING PROTEIN 26"/>
    <property type="match status" value="1"/>
</dbReference>
<dbReference type="EMBL" id="KV442127">
    <property type="protein sequence ID" value="OAQ23176.1"/>
    <property type="molecule type" value="Genomic_DNA"/>
</dbReference>
<keyword evidence="1 3" id="KW-0853">WD repeat</keyword>
<feature type="repeat" description="WD" evidence="3">
    <location>
        <begin position="279"/>
        <end position="306"/>
    </location>
</feature>
<dbReference type="SMART" id="SM00320">
    <property type="entry name" value="WD40"/>
    <property type="match status" value="4"/>
</dbReference>
<dbReference type="InterPro" id="IPR001680">
    <property type="entry name" value="WD40_rpt"/>
</dbReference>
<dbReference type="Pfam" id="PF00400">
    <property type="entry name" value="WD40"/>
    <property type="match status" value="2"/>
</dbReference>
<accession>A0A197JFA6</accession>
<evidence type="ECO:0000256" key="1">
    <source>
        <dbReference type="ARBA" id="ARBA00022574"/>
    </source>
</evidence>
<evidence type="ECO:0000313" key="5">
    <source>
        <dbReference type="Proteomes" id="UP000078512"/>
    </source>
</evidence>
<dbReference type="InterPro" id="IPR051350">
    <property type="entry name" value="WD_repeat-ST_regulator"/>
</dbReference>
<name>A0A197JFA6_9FUNG</name>
<evidence type="ECO:0000313" key="4">
    <source>
        <dbReference type="EMBL" id="OAQ23176.1"/>
    </source>
</evidence>